<evidence type="ECO:0000313" key="2">
    <source>
        <dbReference type="EMBL" id="GHF09076.1"/>
    </source>
</evidence>
<accession>A0A8J3GNW9</accession>
<name>A0A8J3GNW9_9MICO</name>
<dbReference type="Pfam" id="PF07866">
    <property type="entry name" value="DUF1653"/>
    <property type="match status" value="1"/>
</dbReference>
<organism evidence="2 3">
    <name type="scientific">Pseudolysinimonas yzui</name>
    <dbReference type="NCBI Taxonomy" id="2708254"/>
    <lineage>
        <taxon>Bacteria</taxon>
        <taxon>Bacillati</taxon>
        <taxon>Actinomycetota</taxon>
        <taxon>Actinomycetes</taxon>
        <taxon>Micrococcales</taxon>
        <taxon>Microbacteriaceae</taxon>
        <taxon>Pseudolysinimonas</taxon>
    </lineage>
</organism>
<reference evidence="2" key="2">
    <citation type="submission" date="2020-09" db="EMBL/GenBank/DDBJ databases">
        <authorList>
            <person name="Sun Q."/>
            <person name="Zhou Y."/>
        </authorList>
    </citation>
    <scope>NUCLEOTIDE SEQUENCE</scope>
    <source>
        <strain evidence="2">CGMCC 1.16548</strain>
    </source>
</reference>
<evidence type="ECO:0000313" key="3">
    <source>
        <dbReference type="Proteomes" id="UP000617531"/>
    </source>
</evidence>
<dbReference type="EMBL" id="BNAI01000001">
    <property type="protein sequence ID" value="GHF09076.1"/>
    <property type="molecule type" value="Genomic_DNA"/>
</dbReference>
<gene>
    <name evidence="2" type="ORF">GCM10011600_07560</name>
</gene>
<feature type="domain" description="DUF1653" evidence="1">
    <location>
        <begin position="2"/>
        <end position="47"/>
    </location>
</feature>
<dbReference type="InterPro" id="IPR037135">
    <property type="entry name" value="DUF1653-like_dom_sf"/>
</dbReference>
<reference evidence="2" key="1">
    <citation type="journal article" date="2014" name="Int. J. Syst. Evol. Microbiol.">
        <title>Complete genome sequence of Corynebacterium casei LMG S-19264T (=DSM 44701T), isolated from a smear-ripened cheese.</title>
        <authorList>
            <consortium name="US DOE Joint Genome Institute (JGI-PGF)"/>
            <person name="Walter F."/>
            <person name="Albersmeier A."/>
            <person name="Kalinowski J."/>
            <person name="Ruckert C."/>
        </authorList>
    </citation>
    <scope>NUCLEOTIDE SEQUENCE</scope>
    <source>
        <strain evidence="2">CGMCC 1.16548</strain>
    </source>
</reference>
<evidence type="ECO:0000259" key="1">
    <source>
        <dbReference type="Pfam" id="PF07866"/>
    </source>
</evidence>
<protein>
    <recommendedName>
        <fullName evidence="1">DUF1653 domain-containing protein</fullName>
    </recommendedName>
</protein>
<dbReference type="Proteomes" id="UP000617531">
    <property type="component" value="Unassembled WGS sequence"/>
</dbReference>
<dbReference type="AlphaFoldDB" id="A0A8J3GNW9"/>
<dbReference type="Gene3D" id="2.30.30.320">
    <property type="entry name" value="DUF1653-like domain"/>
    <property type="match status" value="1"/>
</dbReference>
<comment type="caution">
    <text evidence="2">The sequence shown here is derived from an EMBL/GenBank/DDBJ whole genome shotgun (WGS) entry which is preliminary data.</text>
</comment>
<keyword evidence="3" id="KW-1185">Reference proteome</keyword>
<dbReference type="InterPro" id="IPR023387">
    <property type="entry name" value="DUF1653-like_dom"/>
</dbReference>
<proteinExistence type="predicted"/>
<sequence length="51" mass="5913">MNTATHSETEEPFVVYHREGDERLWVRPAAMWGESVERDGYSGPRFTAIED</sequence>